<evidence type="ECO:0000256" key="1">
    <source>
        <dbReference type="ARBA" id="ARBA00022491"/>
    </source>
</evidence>
<dbReference type="InterPro" id="IPR016181">
    <property type="entry name" value="Acyl_CoA_acyltransferase"/>
</dbReference>
<evidence type="ECO:0000256" key="3">
    <source>
        <dbReference type="ARBA" id="ARBA00022679"/>
    </source>
</evidence>
<dbReference type="InterPro" id="IPR000182">
    <property type="entry name" value="GNAT_dom"/>
</dbReference>
<organism evidence="7 8">
    <name type="scientific">Mesorhizobium cantuariense</name>
    <dbReference type="NCBI Taxonomy" id="1300275"/>
    <lineage>
        <taxon>Bacteria</taxon>
        <taxon>Pseudomonadati</taxon>
        <taxon>Pseudomonadota</taxon>
        <taxon>Alphaproteobacteria</taxon>
        <taxon>Hyphomicrobiales</taxon>
        <taxon>Phyllobacteriaceae</taxon>
        <taxon>Mesorhizobium</taxon>
    </lineage>
</organism>
<evidence type="ECO:0000256" key="2">
    <source>
        <dbReference type="ARBA" id="ARBA00022649"/>
    </source>
</evidence>
<evidence type="ECO:0000259" key="6">
    <source>
        <dbReference type="Pfam" id="PF00583"/>
    </source>
</evidence>
<dbReference type="GO" id="GO:0016746">
    <property type="term" value="F:acyltransferase activity"/>
    <property type="evidence" value="ECO:0007669"/>
    <property type="project" value="UniProtKB-KW"/>
</dbReference>
<evidence type="ECO:0000313" key="7">
    <source>
        <dbReference type="EMBL" id="MFC3320455.1"/>
    </source>
</evidence>
<dbReference type="PANTHER" id="PTHR36449:SF1">
    <property type="entry name" value="ACETYLTRANSFERASE"/>
    <property type="match status" value="1"/>
</dbReference>
<dbReference type="RefSeq" id="WP_378976470.1">
    <property type="nucleotide sequence ID" value="NZ_JBHRVD010000001.1"/>
</dbReference>
<reference evidence="8" key="1">
    <citation type="journal article" date="2019" name="Int. J. Syst. Evol. Microbiol.">
        <title>The Global Catalogue of Microorganisms (GCM) 10K type strain sequencing project: providing services to taxonomists for standard genome sequencing and annotation.</title>
        <authorList>
            <consortium name="The Broad Institute Genomics Platform"/>
            <consortium name="The Broad Institute Genome Sequencing Center for Infectious Disease"/>
            <person name="Wu L."/>
            <person name="Ma J."/>
        </authorList>
    </citation>
    <scope>NUCLEOTIDE SEQUENCE [LARGE SCALE GENOMIC DNA]</scope>
    <source>
        <strain evidence="8">ICMP 19515</strain>
    </source>
</reference>
<evidence type="ECO:0000256" key="4">
    <source>
        <dbReference type="ARBA" id="ARBA00023315"/>
    </source>
</evidence>
<dbReference type="CDD" id="cd04301">
    <property type="entry name" value="NAT_SF"/>
    <property type="match status" value="1"/>
</dbReference>
<dbReference type="Gene3D" id="3.40.630.30">
    <property type="match status" value="1"/>
</dbReference>
<comment type="catalytic activity">
    <reaction evidence="5">
        <text>glycyl-tRNA(Gly) + acetyl-CoA = N-acetylglycyl-tRNA(Gly) + CoA + H(+)</text>
        <dbReference type="Rhea" id="RHEA:81867"/>
        <dbReference type="Rhea" id="RHEA-COMP:9683"/>
        <dbReference type="Rhea" id="RHEA-COMP:19766"/>
        <dbReference type="ChEBI" id="CHEBI:15378"/>
        <dbReference type="ChEBI" id="CHEBI:57287"/>
        <dbReference type="ChEBI" id="CHEBI:57288"/>
        <dbReference type="ChEBI" id="CHEBI:78522"/>
        <dbReference type="ChEBI" id="CHEBI:232036"/>
    </reaction>
</comment>
<keyword evidence="8" id="KW-1185">Reference proteome</keyword>
<evidence type="ECO:0000256" key="5">
    <source>
        <dbReference type="ARBA" id="ARBA00049880"/>
    </source>
</evidence>
<keyword evidence="2" id="KW-1277">Toxin-antitoxin system</keyword>
<dbReference type="Proteomes" id="UP001595648">
    <property type="component" value="Unassembled WGS sequence"/>
</dbReference>
<dbReference type="Pfam" id="PF00583">
    <property type="entry name" value="Acetyltransf_1"/>
    <property type="match status" value="1"/>
</dbReference>
<comment type="caution">
    <text evidence="7">The sequence shown here is derived from an EMBL/GenBank/DDBJ whole genome shotgun (WGS) entry which is preliminary data.</text>
</comment>
<dbReference type="EC" id="2.3.-.-" evidence="7"/>
<keyword evidence="3 7" id="KW-0808">Transferase</keyword>
<dbReference type="SUPFAM" id="SSF55729">
    <property type="entry name" value="Acyl-CoA N-acyltransferases (Nat)"/>
    <property type="match status" value="1"/>
</dbReference>
<keyword evidence="1" id="KW-0678">Repressor</keyword>
<feature type="domain" description="N-acetyltransferase" evidence="6">
    <location>
        <begin position="43"/>
        <end position="143"/>
    </location>
</feature>
<dbReference type="PANTHER" id="PTHR36449">
    <property type="entry name" value="ACETYLTRANSFERASE-RELATED"/>
    <property type="match status" value="1"/>
</dbReference>
<dbReference type="EMBL" id="JBHRVD010000001">
    <property type="protein sequence ID" value="MFC3320455.1"/>
    <property type="molecule type" value="Genomic_DNA"/>
</dbReference>
<gene>
    <name evidence="7" type="ORF">ACFOJ9_00955</name>
</gene>
<keyword evidence="4 7" id="KW-0012">Acyltransferase</keyword>
<name>A0ABV7MGG8_9HYPH</name>
<proteinExistence type="predicted"/>
<evidence type="ECO:0000313" key="8">
    <source>
        <dbReference type="Proteomes" id="UP001595648"/>
    </source>
</evidence>
<protein>
    <submittedName>
        <fullName evidence="7">GNAT family N-acetyltransferase</fullName>
        <ecNumber evidence="7">2.3.-.-</ecNumber>
    </submittedName>
</protein>
<sequence length="169" mass="18398">MALSGIELLDDTHRLDAFDCGKPALNAWLLGFARTNQARGFTRVLVVHNDRTVVGYYGLAPSVIQPNSAPRSIRTGRPPDPIPCLLIGQLAVDQNYVGRGVGSGLVKDALRRCIAGADIVGGRAVVVRAIDTEAERYWHSWGFIAARDNPSVLTRSIQDVRLWLADTAH</sequence>
<accession>A0ABV7MGG8</accession>